<keyword evidence="4" id="KW-1003">Cell membrane</keyword>
<evidence type="ECO:0000256" key="6">
    <source>
        <dbReference type="ARBA" id="ARBA00022692"/>
    </source>
</evidence>
<dbReference type="Proteomes" id="UP000244496">
    <property type="component" value="Chromosome"/>
</dbReference>
<evidence type="ECO:0000256" key="11">
    <source>
        <dbReference type="ARBA" id="ARBA00023136"/>
    </source>
</evidence>
<keyword evidence="3" id="KW-0813">Transport</keyword>
<organism evidence="15 16">
    <name type="scientific">Paragemmobacter aquarius</name>
    <dbReference type="NCBI Taxonomy" id="2169400"/>
    <lineage>
        <taxon>Bacteria</taxon>
        <taxon>Pseudomonadati</taxon>
        <taxon>Pseudomonadota</taxon>
        <taxon>Alphaproteobacteria</taxon>
        <taxon>Rhodobacterales</taxon>
        <taxon>Paracoccaceae</taxon>
        <taxon>Paragemmobacter</taxon>
    </lineage>
</organism>
<dbReference type="OrthoDB" id="8156287at2"/>
<dbReference type="AlphaFoldDB" id="A0A2S0UNH9"/>
<evidence type="ECO:0000256" key="2">
    <source>
        <dbReference type="ARBA" id="ARBA00004651"/>
    </source>
</evidence>
<evidence type="ECO:0000313" key="15">
    <source>
        <dbReference type="EMBL" id="AWB49363.1"/>
    </source>
</evidence>
<evidence type="ECO:0000256" key="1">
    <source>
        <dbReference type="ARBA" id="ARBA00001970"/>
    </source>
</evidence>
<proteinExistence type="inferred from homology"/>
<dbReference type="Pfam" id="PF01292">
    <property type="entry name" value="Ni_hydr_CYTB"/>
    <property type="match status" value="1"/>
</dbReference>
<feature type="transmembrane region" description="Helical" evidence="13">
    <location>
        <begin position="92"/>
        <end position="113"/>
    </location>
</feature>
<comment type="similarity">
    <text evidence="12">Belongs to the cytochrome b561 family.</text>
</comment>
<evidence type="ECO:0000256" key="9">
    <source>
        <dbReference type="ARBA" id="ARBA00022989"/>
    </source>
</evidence>
<evidence type="ECO:0000256" key="7">
    <source>
        <dbReference type="ARBA" id="ARBA00022723"/>
    </source>
</evidence>
<keyword evidence="6 13" id="KW-0812">Transmembrane</keyword>
<evidence type="ECO:0000256" key="3">
    <source>
        <dbReference type="ARBA" id="ARBA00022448"/>
    </source>
</evidence>
<dbReference type="SUPFAM" id="SSF81342">
    <property type="entry name" value="Transmembrane di-heme cytochromes"/>
    <property type="match status" value="1"/>
</dbReference>
<evidence type="ECO:0000256" key="10">
    <source>
        <dbReference type="ARBA" id="ARBA00023004"/>
    </source>
</evidence>
<keyword evidence="8" id="KW-0249">Electron transport</keyword>
<dbReference type="KEGG" id="geh:HYN69_13410"/>
<gene>
    <name evidence="15" type="ORF">HYN69_13410</name>
</gene>
<evidence type="ECO:0000259" key="14">
    <source>
        <dbReference type="Pfam" id="PF01292"/>
    </source>
</evidence>
<dbReference type="InterPro" id="IPR016174">
    <property type="entry name" value="Di-haem_cyt_TM"/>
</dbReference>
<keyword evidence="9 13" id="KW-1133">Transmembrane helix</keyword>
<feature type="transmembrane region" description="Helical" evidence="13">
    <location>
        <begin position="12"/>
        <end position="29"/>
    </location>
</feature>
<sequence length="160" mass="17185">MSAKPSGYSLLQIRLHWVVAALVILQLIFGEGIVESFDARLESGASGYSLQAVLHIAAGVLIGLLALWRLSLRLRRGVPDEGAGPLGLAAKLAHWSFYAILIVAPTLGLIAWFGGSETAGDLHGWVKPVLIVLVGLHVLAALWHQFVLKDGLLLRMKRPG</sequence>
<keyword evidence="7" id="KW-0479">Metal-binding</keyword>
<dbReference type="GO" id="GO:0022904">
    <property type="term" value="P:respiratory electron transport chain"/>
    <property type="evidence" value="ECO:0007669"/>
    <property type="project" value="InterPro"/>
</dbReference>
<feature type="transmembrane region" description="Helical" evidence="13">
    <location>
        <begin position="49"/>
        <end position="71"/>
    </location>
</feature>
<name>A0A2S0UNH9_9RHOB</name>
<evidence type="ECO:0000256" key="12">
    <source>
        <dbReference type="ARBA" id="ARBA00037975"/>
    </source>
</evidence>
<dbReference type="InterPro" id="IPR052168">
    <property type="entry name" value="Cytochrome_b561_oxidase"/>
</dbReference>
<dbReference type="PANTHER" id="PTHR30529">
    <property type="entry name" value="CYTOCHROME B561"/>
    <property type="match status" value="1"/>
</dbReference>
<keyword evidence="5" id="KW-0349">Heme</keyword>
<evidence type="ECO:0000256" key="8">
    <source>
        <dbReference type="ARBA" id="ARBA00022982"/>
    </source>
</evidence>
<keyword evidence="10" id="KW-0408">Iron</keyword>
<accession>A0A2S0UNH9</accession>
<feature type="domain" description="Cytochrome b561 bacterial/Ni-hydrogenase" evidence="14">
    <location>
        <begin position="8"/>
        <end position="157"/>
    </location>
</feature>
<evidence type="ECO:0000313" key="16">
    <source>
        <dbReference type="Proteomes" id="UP000244496"/>
    </source>
</evidence>
<dbReference type="GO" id="GO:0005886">
    <property type="term" value="C:plasma membrane"/>
    <property type="evidence" value="ECO:0007669"/>
    <property type="project" value="UniProtKB-SubCell"/>
</dbReference>
<evidence type="ECO:0000256" key="13">
    <source>
        <dbReference type="SAM" id="Phobius"/>
    </source>
</evidence>
<reference evidence="15 16" key="1">
    <citation type="submission" date="2018-04" db="EMBL/GenBank/DDBJ databases">
        <title>Genome sequencing of Gemmobacter.</title>
        <authorList>
            <person name="Yi H."/>
            <person name="Baek M.-G."/>
        </authorList>
    </citation>
    <scope>NUCLEOTIDE SEQUENCE [LARGE SCALE GENOMIC DNA]</scope>
    <source>
        <strain evidence="15 16">HYN0069</strain>
    </source>
</reference>
<dbReference type="RefSeq" id="WP_108436180.1">
    <property type="nucleotide sequence ID" value="NZ_CP028918.1"/>
</dbReference>
<dbReference type="PANTHER" id="PTHR30529:SF6">
    <property type="entry name" value="BLL0291 PROTEIN"/>
    <property type="match status" value="1"/>
</dbReference>
<keyword evidence="16" id="KW-1185">Reference proteome</keyword>
<dbReference type="InterPro" id="IPR011577">
    <property type="entry name" value="Cyt_b561_bac/Ni-Hgenase"/>
</dbReference>
<dbReference type="GO" id="GO:0009055">
    <property type="term" value="F:electron transfer activity"/>
    <property type="evidence" value="ECO:0007669"/>
    <property type="project" value="InterPro"/>
</dbReference>
<comment type="subcellular location">
    <subcellularLocation>
        <location evidence="2">Cell membrane</location>
        <topology evidence="2">Multi-pass membrane protein</topology>
    </subcellularLocation>
</comment>
<protein>
    <submittedName>
        <fullName evidence="15">Cytochrome B</fullName>
    </submittedName>
</protein>
<evidence type="ECO:0000256" key="4">
    <source>
        <dbReference type="ARBA" id="ARBA00022475"/>
    </source>
</evidence>
<keyword evidence="11 13" id="KW-0472">Membrane</keyword>
<dbReference type="GO" id="GO:0020037">
    <property type="term" value="F:heme binding"/>
    <property type="evidence" value="ECO:0007669"/>
    <property type="project" value="TreeGrafter"/>
</dbReference>
<dbReference type="EMBL" id="CP028918">
    <property type="protein sequence ID" value="AWB49363.1"/>
    <property type="molecule type" value="Genomic_DNA"/>
</dbReference>
<comment type="cofactor">
    <cofactor evidence="1">
        <name>heme b</name>
        <dbReference type="ChEBI" id="CHEBI:60344"/>
    </cofactor>
</comment>
<dbReference type="GO" id="GO:0046872">
    <property type="term" value="F:metal ion binding"/>
    <property type="evidence" value="ECO:0007669"/>
    <property type="project" value="UniProtKB-KW"/>
</dbReference>
<evidence type="ECO:0000256" key="5">
    <source>
        <dbReference type="ARBA" id="ARBA00022617"/>
    </source>
</evidence>
<feature type="transmembrane region" description="Helical" evidence="13">
    <location>
        <begin position="125"/>
        <end position="148"/>
    </location>
</feature>